<keyword evidence="8" id="KW-1185">Reference proteome</keyword>
<comment type="caution">
    <text evidence="7">The sequence shown here is derived from an EMBL/GenBank/DDBJ whole genome shotgun (WGS) entry which is preliminary data.</text>
</comment>
<dbReference type="eggNOG" id="ENOG5032TV9">
    <property type="taxonomic scope" value="Bacteria"/>
</dbReference>
<dbReference type="RefSeq" id="WP_242601664.1">
    <property type="nucleotide sequence ID" value="NZ_CAAAJD010000007.1"/>
</dbReference>
<feature type="transmembrane region" description="Helical" evidence="5">
    <location>
        <begin position="293"/>
        <end position="311"/>
    </location>
</feature>
<gene>
    <name evidence="7" type="ORF">Llan_0228</name>
</gene>
<name>A0A0W0VZL3_9GAMM</name>
<evidence type="ECO:0000256" key="4">
    <source>
        <dbReference type="ARBA" id="ARBA00023136"/>
    </source>
</evidence>
<dbReference type="AlphaFoldDB" id="A0A0W0VZL3"/>
<evidence type="ECO:0000313" key="8">
    <source>
        <dbReference type="Proteomes" id="UP000054869"/>
    </source>
</evidence>
<evidence type="ECO:0000256" key="1">
    <source>
        <dbReference type="ARBA" id="ARBA00004141"/>
    </source>
</evidence>
<feature type="transmembrane region" description="Helical" evidence="5">
    <location>
        <begin position="121"/>
        <end position="138"/>
    </location>
</feature>
<evidence type="ECO:0000256" key="2">
    <source>
        <dbReference type="ARBA" id="ARBA00022692"/>
    </source>
</evidence>
<sequence length="315" mass="35050">MRGTIVLLPFAYLFLLTKNPLWLQSSILTMSTLIIEEKLKFTVLGVLLHGLAIILGFYLLLLMEGYPVFFVFTCALFASSIIWITTKGDKLRSLASWCFIPALFLATEMRETANTATPSAFLFYLFSALLPTLGLAIIDQLKWVLKEGEKYYPLQLSVLNNFGERGSYLDSVMAMILAVGFSTFLVEFFQLGNPQWMIWGAASVVTGNILTTPTKFRQRLQGVLTGVPLGILLGQFIPNTPFDLTLITFFIFLTLIGFHRYVVAYFLRCTAVAIAAVVISNSTIIAFERITHVILGGLIGLAFVMICHVVVGRDD</sequence>
<organism evidence="7 8">
    <name type="scientific">Legionella lansingensis</name>
    <dbReference type="NCBI Taxonomy" id="45067"/>
    <lineage>
        <taxon>Bacteria</taxon>
        <taxon>Pseudomonadati</taxon>
        <taxon>Pseudomonadota</taxon>
        <taxon>Gammaproteobacteria</taxon>
        <taxon>Legionellales</taxon>
        <taxon>Legionellaceae</taxon>
        <taxon>Legionella</taxon>
    </lineage>
</organism>
<proteinExistence type="predicted"/>
<dbReference type="InterPro" id="IPR049453">
    <property type="entry name" value="Memb_transporter_dom"/>
</dbReference>
<feature type="transmembrane region" description="Helical" evidence="5">
    <location>
        <begin position="168"/>
        <end position="189"/>
    </location>
</feature>
<protein>
    <recommendedName>
        <fullName evidence="6">Integral membrane bound transporter domain-containing protein</fullName>
    </recommendedName>
</protein>
<reference evidence="7 8" key="1">
    <citation type="submission" date="2015-11" db="EMBL/GenBank/DDBJ databases">
        <title>Genomic analysis of 38 Legionella species identifies large and diverse effector repertoires.</title>
        <authorList>
            <person name="Burstein D."/>
            <person name="Amaro F."/>
            <person name="Zusman T."/>
            <person name="Lifshitz Z."/>
            <person name="Cohen O."/>
            <person name="Gilbert J.A."/>
            <person name="Pupko T."/>
            <person name="Shuman H.A."/>
            <person name="Segal G."/>
        </authorList>
    </citation>
    <scope>NUCLEOTIDE SEQUENCE [LARGE SCALE GENOMIC DNA]</scope>
    <source>
        <strain evidence="7 8">ATCC 49751</strain>
    </source>
</reference>
<evidence type="ECO:0000256" key="3">
    <source>
        <dbReference type="ARBA" id="ARBA00022989"/>
    </source>
</evidence>
<dbReference type="Pfam" id="PF13515">
    <property type="entry name" value="FUSC_2"/>
    <property type="match status" value="1"/>
</dbReference>
<keyword evidence="3 5" id="KW-1133">Transmembrane helix</keyword>
<dbReference type="GO" id="GO:0016020">
    <property type="term" value="C:membrane"/>
    <property type="evidence" value="ECO:0007669"/>
    <property type="project" value="UniProtKB-SubCell"/>
</dbReference>
<feature type="domain" description="Integral membrane bound transporter" evidence="6">
    <location>
        <begin position="182"/>
        <end position="302"/>
    </location>
</feature>
<feature type="transmembrane region" description="Helical" evidence="5">
    <location>
        <begin position="265"/>
        <end position="287"/>
    </location>
</feature>
<comment type="subcellular location">
    <subcellularLocation>
        <location evidence="1">Membrane</location>
        <topology evidence="1">Multi-pass membrane protein</topology>
    </subcellularLocation>
</comment>
<keyword evidence="2 5" id="KW-0812">Transmembrane</keyword>
<dbReference type="EMBL" id="LNYI01000004">
    <property type="protein sequence ID" value="KTD25482.1"/>
    <property type="molecule type" value="Genomic_DNA"/>
</dbReference>
<dbReference type="PATRIC" id="fig|45067.4.peg.239"/>
<evidence type="ECO:0000259" key="6">
    <source>
        <dbReference type="Pfam" id="PF13515"/>
    </source>
</evidence>
<accession>A0A0W0VZL3</accession>
<feature type="transmembrane region" description="Helical" evidence="5">
    <location>
        <begin position="41"/>
        <end position="61"/>
    </location>
</feature>
<dbReference type="Proteomes" id="UP000054869">
    <property type="component" value="Unassembled WGS sequence"/>
</dbReference>
<keyword evidence="4 5" id="KW-0472">Membrane</keyword>
<evidence type="ECO:0000313" key="7">
    <source>
        <dbReference type="EMBL" id="KTD25482.1"/>
    </source>
</evidence>
<feature type="transmembrane region" description="Helical" evidence="5">
    <location>
        <begin position="68"/>
        <end position="85"/>
    </location>
</feature>
<feature type="transmembrane region" description="Helical" evidence="5">
    <location>
        <begin position="236"/>
        <end position="258"/>
    </location>
</feature>
<evidence type="ECO:0000256" key="5">
    <source>
        <dbReference type="SAM" id="Phobius"/>
    </source>
</evidence>